<dbReference type="Proteomes" id="UP000050761">
    <property type="component" value="Unassembled WGS sequence"/>
</dbReference>
<dbReference type="AlphaFoldDB" id="A0A183G4Z3"/>
<reference evidence="3" key="2">
    <citation type="submission" date="2019-09" db="UniProtKB">
        <authorList>
            <consortium name="WormBaseParasite"/>
        </authorList>
    </citation>
    <scope>IDENTIFICATION</scope>
</reference>
<dbReference type="OrthoDB" id="5920525at2759"/>
<dbReference type="WBParaSite" id="HPBE_0001663801-mRNA-1">
    <property type="protein sequence ID" value="HPBE_0001663801-mRNA-1"/>
    <property type="gene ID" value="HPBE_0001663801"/>
</dbReference>
<accession>A0A183G4Z3</accession>
<reference evidence="1 2" key="1">
    <citation type="submission" date="2018-11" db="EMBL/GenBank/DDBJ databases">
        <authorList>
            <consortium name="Pathogen Informatics"/>
        </authorList>
    </citation>
    <scope>NUCLEOTIDE SEQUENCE [LARGE SCALE GENOMIC DNA]</scope>
</reference>
<keyword evidence="2" id="KW-1185">Reference proteome</keyword>
<evidence type="ECO:0000313" key="3">
    <source>
        <dbReference type="WBParaSite" id="HPBE_0001663801-mRNA-1"/>
    </source>
</evidence>
<organism evidence="2 3">
    <name type="scientific">Heligmosomoides polygyrus</name>
    <name type="common">Parasitic roundworm</name>
    <dbReference type="NCBI Taxonomy" id="6339"/>
    <lineage>
        <taxon>Eukaryota</taxon>
        <taxon>Metazoa</taxon>
        <taxon>Ecdysozoa</taxon>
        <taxon>Nematoda</taxon>
        <taxon>Chromadorea</taxon>
        <taxon>Rhabditida</taxon>
        <taxon>Rhabditina</taxon>
        <taxon>Rhabditomorpha</taxon>
        <taxon>Strongyloidea</taxon>
        <taxon>Heligmosomidae</taxon>
        <taxon>Heligmosomoides</taxon>
    </lineage>
</organism>
<proteinExistence type="predicted"/>
<name>A0A183G4Z3_HELPZ</name>
<protein>
    <submittedName>
        <fullName evidence="3">COesterase domain-containing protein</fullName>
    </submittedName>
</protein>
<sequence>MLLQFRTQPKPFISDVEKAFFQVRLQVIIDPTNSRVTFGPNSSPFLFGAMINFHLDELGPQNEMASEIKRNLYADNPIYGAQTPEEAWKRYDQPKKKFERLNIILREFISNCDEFNNSVKDVDPSKIHPQKML</sequence>
<evidence type="ECO:0000313" key="1">
    <source>
        <dbReference type="EMBL" id="VDP06557.1"/>
    </source>
</evidence>
<evidence type="ECO:0000313" key="2">
    <source>
        <dbReference type="Proteomes" id="UP000050761"/>
    </source>
</evidence>
<dbReference type="EMBL" id="UZAH01029531">
    <property type="protein sequence ID" value="VDP06557.1"/>
    <property type="molecule type" value="Genomic_DNA"/>
</dbReference>
<accession>A0A3P7ZYR0</accession>
<gene>
    <name evidence="1" type="ORF">HPBE_LOCUS16637</name>
</gene>